<evidence type="ECO:0000313" key="2">
    <source>
        <dbReference type="EMBL" id="TQM79677.1"/>
    </source>
</evidence>
<accession>A0A543JA40</accession>
<dbReference type="Proteomes" id="UP000316628">
    <property type="component" value="Unassembled WGS sequence"/>
</dbReference>
<evidence type="ECO:0000313" key="3">
    <source>
        <dbReference type="Proteomes" id="UP000316628"/>
    </source>
</evidence>
<dbReference type="InterPro" id="IPR012347">
    <property type="entry name" value="Ferritin-like"/>
</dbReference>
<dbReference type="OrthoDB" id="3538028at2"/>
<keyword evidence="3" id="KW-1185">Reference proteome</keyword>
<sequence>MTTTPATPGRLRALWGATLLVLAACAPATVPSPEPAASPFNATDTAWIQLMIPMNEQLLPALDLATPELAPFAAELKTSHGRELAALKRLRDRAALPEENVHAGHQMPGLVSEADLAGLRLDPSGLPAKLREHLEQSALLARGEQDSGADRETRDLAASIAAARADQSTRLGAFAFAG</sequence>
<feature type="chain" id="PRO_5039158112" evidence="1">
    <location>
        <begin position="29"/>
        <end position="178"/>
    </location>
</feature>
<feature type="signal peptide" evidence="1">
    <location>
        <begin position="1"/>
        <end position="28"/>
    </location>
</feature>
<organism evidence="2 3">
    <name type="scientific">Saccharothrix saharensis</name>
    <dbReference type="NCBI Taxonomy" id="571190"/>
    <lineage>
        <taxon>Bacteria</taxon>
        <taxon>Bacillati</taxon>
        <taxon>Actinomycetota</taxon>
        <taxon>Actinomycetes</taxon>
        <taxon>Pseudonocardiales</taxon>
        <taxon>Pseudonocardiaceae</taxon>
        <taxon>Saccharothrix</taxon>
    </lineage>
</organism>
<evidence type="ECO:0000256" key="1">
    <source>
        <dbReference type="SAM" id="SignalP"/>
    </source>
</evidence>
<comment type="caution">
    <text evidence="2">The sequence shown here is derived from an EMBL/GenBank/DDBJ whole genome shotgun (WGS) entry which is preliminary data.</text>
</comment>
<dbReference type="AlphaFoldDB" id="A0A543JA40"/>
<proteinExistence type="predicted"/>
<protein>
    <submittedName>
        <fullName evidence="2">Uncharacterized protein (DUF305 family)</fullName>
    </submittedName>
</protein>
<gene>
    <name evidence="2" type="ORF">FHX81_1987</name>
</gene>
<dbReference type="Gene3D" id="1.20.1260.10">
    <property type="match status" value="1"/>
</dbReference>
<dbReference type="EMBL" id="VFPP01000001">
    <property type="protein sequence ID" value="TQM79677.1"/>
    <property type="molecule type" value="Genomic_DNA"/>
</dbReference>
<dbReference type="RefSeq" id="WP_141977140.1">
    <property type="nucleotide sequence ID" value="NZ_VFPP01000001.1"/>
</dbReference>
<keyword evidence="1" id="KW-0732">Signal</keyword>
<reference evidence="2 3" key="1">
    <citation type="submission" date="2019-06" db="EMBL/GenBank/DDBJ databases">
        <title>Sequencing the genomes of 1000 actinobacteria strains.</title>
        <authorList>
            <person name="Klenk H.-P."/>
        </authorList>
    </citation>
    <scope>NUCLEOTIDE SEQUENCE [LARGE SCALE GENOMIC DNA]</scope>
    <source>
        <strain evidence="2 3">DSM 45456</strain>
    </source>
</reference>
<name>A0A543JA40_9PSEU</name>